<dbReference type="KEGG" id="tmar:MARIT_1817"/>
<dbReference type="InterPro" id="IPR029063">
    <property type="entry name" value="SAM-dependent_MTases_sf"/>
</dbReference>
<sequence>MKSTDINLKEIETQLSCPNGASGIKIGENMNESNIGMTLASINILNITEKDSLLEIGHGNCGHLNELFKITNDISYTGLEISETMKKEAQKINKKIIANTRTEFHLYDGITIPFPKNSFSKIFTVNTLYFWNNPTSFLAEIYHVLKPSGTFVLTFAQKEFMENLPFVKDKFKLYDIEEVKKLIKTSAFSITSITTRTERIKSKAGNWVNRIFYLIKVTKNSFPNE</sequence>
<accession>A0A2H1E9Z6</accession>
<keyword evidence="1 3" id="KW-0808">Transferase</keyword>
<dbReference type="PANTHER" id="PTHR44068:SF1">
    <property type="entry name" value="HYPOTHETICAL LOC100005854"/>
    <property type="match status" value="1"/>
</dbReference>
<dbReference type="Proteomes" id="UP000231564">
    <property type="component" value="Chromosome MARIT"/>
</dbReference>
<dbReference type="GO" id="GO:0003838">
    <property type="term" value="F:sterol 24-C-methyltransferase activity"/>
    <property type="evidence" value="ECO:0007669"/>
    <property type="project" value="TreeGrafter"/>
</dbReference>
<dbReference type="PANTHER" id="PTHR44068">
    <property type="entry name" value="ZGC:194242"/>
    <property type="match status" value="1"/>
</dbReference>
<dbReference type="GO" id="GO:0032259">
    <property type="term" value="P:methylation"/>
    <property type="evidence" value="ECO:0007669"/>
    <property type="project" value="UniProtKB-KW"/>
</dbReference>
<dbReference type="InterPro" id="IPR050447">
    <property type="entry name" value="Erg6_SMT_methyltransf"/>
</dbReference>
<dbReference type="RefSeq" id="WP_024739886.1">
    <property type="nucleotide sequence ID" value="NZ_BAUG01000002.1"/>
</dbReference>
<keyword evidence="3" id="KW-0489">Methyltransferase</keyword>
<feature type="domain" description="Methyltransferase type 11" evidence="2">
    <location>
        <begin position="54"/>
        <end position="153"/>
    </location>
</feature>
<evidence type="ECO:0000256" key="1">
    <source>
        <dbReference type="ARBA" id="ARBA00022679"/>
    </source>
</evidence>
<dbReference type="SUPFAM" id="SSF53335">
    <property type="entry name" value="S-adenosyl-L-methionine-dependent methyltransferases"/>
    <property type="match status" value="1"/>
</dbReference>
<keyword evidence="4" id="KW-1185">Reference proteome</keyword>
<dbReference type="STRING" id="1349785.GCA_000509405_02774"/>
<dbReference type="OrthoDB" id="9770553at2"/>
<name>A0A2H1E9Z6_9FLAO</name>
<dbReference type="Gene3D" id="3.40.50.150">
    <property type="entry name" value="Vaccinia Virus protein VP39"/>
    <property type="match status" value="1"/>
</dbReference>
<dbReference type="AlphaFoldDB" id="A0A2H1E9Z6"/>
<dbReference type="CDD" id="cd02440">
    <property type="entry name" value="AdoMet_MTases"/>
    <property type="match status" value="1"/>
</dbReference>
<dbReference type="EMBL" id="LT634361">
    <property type="protein sequence ID" value="SFZ82916.1"/>
    <property type="molecule type" value="Genomic_DNA"/>
</dbReference>
<evidence type="ECO:0000259" key="2">
    <source>
        <dbReference type="Pfam" id="PF08241"/>
    </source>
</evidence>
<proteinExistence type="predicted"/>
<dbReference type="Pfam" id="PF08241">
    <property type="entry name" value="Methyltransf_11"/>
    <property type="match status" value="1"/>
</dbReference>
<dbReference type="InterPro" id="IPR013216">
    <property type="entry name" value="Methyltransf_11"/>
</dbReference>
<reference evidence="3 4" key="1">
    <citation type="submission" date="2016-11" db="EMBL/GenBank/DDBJ databases">
        <authorList>
            <person name="Jaros S."/>
            <person name="Januszkiewicz K."/>
            <person name="Wedrychowicz H."/>
        </authorList>
    </citation>
    <scope>NUCLEOTIDE SEQUENCE [LARGE SCALE GENOMIC DNA]</scope>
    <source>
        <strain evidence="3">NCIMB 2154T</strain>
    </source>
</reference>
<protein>
    <submittedName>
        <fullName evidence="3">Putative methyltransferase</fullName>
    </submittedName>
</protein>
<evidence type="ECO:0000313" key="4">
    <source>
        <dbReference type="Proteomes" id="UP000231564"/>
    </source>
</evidence>
<organism evidence="3 4">
    <name type="scientific">Tenacibaculum maritimum NCIMB 2154</name>
    <dbReference type="NCBI Taxonomy" id="1349785"/>
    <lineage>
        <taxon>Bacteria</taxon>
        <taxon>Pseudomonadati</taxon>
        <taxon>Bacteroidota</taxon>
        <taxon>Flavobacteriia</taxon>
        <taxon>Flavobacteriales</taxon>
        <taxon>Flavobacteriaceae</taxon>
        <taxon>Tenacibaculum</taxon>
    </lineage>
</organism>
<gene>
    <name evidence="3" type="ORF">MARIT_1817</name>
</gene>
<evidence type="ECO:0000313" key="3">
    <source>
        <dbReference type="EMBL" id="SFZ82916.1"/>
    </source>
</evidence>
<dbReference type="GeneID" id="47723320"/>
<dbReference type="GO" id="GO:0016126">
    <property type="term" value="P:sterol biosynthetic process"/>
    <property type="evidence" value="ECO:0007669"/>
    <property type="project" value="TreeGrafter"/>
</dbReference>